<reference evidence="6" key="2">
    <citation type="submission" date="2020-09" db="EMBL/GenBank/DDBJ databases">
        <authorList>
            <person name="Sun Q."/>
            <person name="Ohkuma M."/>
        </authorList>
    </citation>
    <scope>NUCLEOTIDE SEQUENCE</scope>
    <source>
        <strain evidence="6">JCM 3090</strain>
    </source>
</reference>
<keyword evidence="3" id="KW-0805">Transcription regulation</keyword>
<dbReference type="InterPro" id="IPR012074">
    <property type="entry name" value="GAF_ANTAR"/>
</dbReference>
<keyword evidence="7" id="KW-1185">Reference proteome</keyword>
<dbReference type="Proteomes" id="UP000649739">
    <property type="component" value="Unassembled WGS sequence"/>
</dbReference>
<sequence>MTEHGLAEVFVELADTLVGDFDLMDFLHRLTVRSAHLLDVPAVGLLLADQRGALNVVAASTEETRLLEVLQLQSNEGPCPECFHTGRPVTVVDLAAVAGRWPRFVDEARRIGFASVHALPMRLRREVIGALNLFDTRPGHFPGEVVRLGQALADIATIGLLQARTISETTTLAEQLQTALNSRVIIEQAKGVIAERHGMDMDRAFTRLRASARARNRRLSDLARAIVEGSEPA</sequence>
<gene>
    <name evidence="6" type="ORF">GCM10010123_16160</name>
</gene>
<reference evidence="6" key="1">
    <citation type="journal article" date="2014" name="Int. J. Syst. Evol. Microbiol.">
        <title>Complete genome sequence of Corynebacterium casei LMG S-19264T (=DSM 44701T), isolated from a smear-ripened cheese.</title>
        <authorList>
            <consortium name="US DOE Joint Genome Institute (JGI-PGF)"/>
            <person name="Walter F."/>
            <person name="Albersmeier A."/>
            <person name="Kalinowski J."/>
            <person name="Ruckert C."/>
        </authorList>
    </citation>
    <scope>NUCLEOTIDE SEQUENCE</scope>
    <source>
        <strain evidence="6">JCM 3090</strain>
    </source>
</reference>
<protein>
    <submittedName>
        <fullName evidence="6">Transcriptional regulator</fullName>
    </submittedName>
</protein>
<dbReference type="SMART" id="SM01012">
    <property type="entry name" value="ANTAR"/>
    <property type="match status" value="1"/>
</dbReference>
<dbReference type="EMBL" id="BMQB01000003">
    <property type="protein sequence ID" value="GGJ87338.1"/>
    <property type="molecule type" value="Genomic_DNA"/>
</dbReference>
<dbReference type="RefSeq" id="WP_189169457.1">
    <property type="nucleotide sequence ID" value="NZ_BMQB01000003.1"/>
</dbReference>
<dbReference type="Gene3D" id="3.30.450.40">
    <property type="match status" value="1"/>
</dbReference>
<dbReference type="PROSITE" id="PS50921">
    <property type="entry name" value="ANTAR"/>
    <property type="match status" value="1"/>
</dbReference>
<dbReference type="Pfam" id="PF01590">
    <property type="entry name" value="GAF"/>
    <property type="match status" value="1"/>
</dbReference>
<evidence type="ECO:0000256" key="1">
    <source>
        <dbReference type="ARBA" id="ARBA00022679"/>
    </source>
</evidence>
<evidence type="ECO:0000256" key="2">
    <source>
        <dbReference type="ARBA" id="ARBA00022777"/>
    </source>
</evidence>
<dbReference type="InterPro" id="IPR005561">
    <property type="entry name" value="ANTAR"/>
</dbReference>
<dbReference type="PIRSF" id="PIRSF036625">
    <property type="entry name" value="GAF_ANTAR"/>
    <property type="match status" value="1"/>
</dbReference>
<dbReference type="SUPFAM" id="SSF52172">
    <property type="entry name" value="CheY-like"/>
    <property type="match status" value="1"/>
</dbReference>
<evidence type="ECO:0000313" key="7">
    <source>
        <dbReference type="Proteomes" id="UP000649739"/>
    </source>
</evidence>
<dbReference type="Pfam" id="PF03861">
    <property type="entry name" value="ANTAR"/>
    <property type="match status" value="1"/>
</dbReference>
<accession>A0A8J3B2J1</accession>
<evidence type="ECO:0000256" key="4">
    <source>
        <dbReference type="ARBA" id="ARBA00023163"/>
    </source>
</evidence>
<comment type="caution">
    <text evidence="6">The sequence shown here is derived from an EMBL/GenBank/DDBJ whole genome shotgun (WGS) entry which is preliminary data.</text>
</comment>
<dbReference type="SMART" id="SM00065">
    <property type="entry name" value="GAF"/>
    <property type="match status" value="1"/>
</dbReference>
<organism evidence="6 7">
    <name type="scientific">Pilimelia anulata</name>
    <dbReference type="NCBI Taxonomy" id="53371"/>
    <lineage>
        <taxon>Bacteria</taxon>
        <taxon>Bacillati</taxon>
        <taxon>Actinomycetota</taxon>
        <taxon>Actinomycetes</taxon>
        <taxon>Micromonosporales</taxon>
        <taxon>Micromonosporaceae</taxon>
        <taxon>Pilimelia</taxon>
    </lineage>
</organism>
<dbReference type="InterPro" id="IPR036388">
    <property type="entry name" value="WH-like_DNA-bd_sf"/>
</dbReference>
<dbReference type="Gene3D" id="1.10.10.10">
    <property type="entry name" value="Winged helix-like DNA-binding domain superfamily/Winged helix DNA-binding domain"/>
    <property type="match status" value="1"/>
</dbReference>
<keyword evidence="2" id="KW-0418">Kinase</keyword>
<keyword evidence="1" id="KW-0808">Transferase</keyword>
<dbReference type="InterPro" id="IPR003018">
    <property type="entry name" value="GAF"/>
</dbReference>
<dbReference type="GO" id="GO:0016301">
    <property type="term" value="F:kinase activity"/>
    <property type="evidence" value="ECO:0007669"/>
    <property type="project" value="UniProtKB-KW"/>
</dbReference>
<keyword evidence="4" id="KW-0804">Transcription</keyword>
<dbReference type="SUPFAM" id="SSF55781">
    <property type="entry name" value="GAF domain-like"/>
    <property type="match status" value="1"/>
</dbReference>
<dbReference type="InterPro" id="IPR011006">
    <property type="entry name" value="CheY-like_superfamily"/>
</dbReference>
<dbReference type="GO" id="GO:0003723">
    <property type="term" value="F:RNA binding"/>
    <property type="evidence" value="ECO:0007669"/>
    <property type="project" value="InterPro"/>
</dbReference>
<name>A0A8J3B2J1_9ACTN</name>
<dbReference type="InterPro" id="IPR029016">
    <property type="entry name" value="GAF-like_dom_sf"/>
</dbReference>
<evidence type="ECO:0000313" key="6">
    <source>
        <dbReference type="EMBL" id="GGJ87338.1"/>
    </source>
</evidence>
<feature type="domain" description="ANTAR" evidence="5">
    <location>
        <begin position="166"/>
        <end position="227"/>
    </location>
</feature>
<proteinExistence type="predicted"/>
<dbReference type="AlphaFoldDB" id="A0A8J3B2J1"/>
<evidence type="ECO:0000256" key="3">
    <source>
        <dbReference type="ARBA" id="ARBA00023015"/>
    </source>
</evidence>
<evidence type="ECO:0000259" key="5">
    <source>
        <dbReference type="PROSITE" id="PS50921"/>
    </source>
</evidence>